<evidence type="ECO:0000256" key="10">
    <source>
        <dbReference type="ARBA" id="ARBA00035449"/>
    </source>
</evidence>
<dbReference type="EMBL" id="AAZO01006309">
    <property type="status" value="NOT_ANNOTATED_CDS"/>
    <property type="molecule type" value="Genomic_DNA"/>
</dbReference>
<dbReference type="OrthoDB" id="2564984at2759"/>
<organism>
    <name type="scientific">Pediculus humanus subsp. corporis</name>
    <name type="common">Body louse</name>
    <dbReference type="NCBI Taxonomy" id="121224"/>
    <lineage>
        <taxon>Eukaryota</taxon>
        <taxon>Metazoa</taxon>
        <taxon>Ecdysozoa</taxon>
        <taxon>Arthropoda</taxon>
        <taxon>Hexapoda</taxon>
        <taxon>Insecta</taxon>
        <taxon>Pterygota</taxon>
        <taxon>Neoptera</taxon>
        <taxon>Paraneoptera</taxon>
        <taxon>Psocodea</taxon>
        <taxon>Troctomorpha</taxon>
        <taxon>Phthiraptera</taxon>
        <taxon>Anoplura</taxon>
        <taxon>Pediculidae</taxon>
        <taxon>Pediculus</taxon>
    </lineage>
</organism>
<dbReference type="InterPro" id="IPR019317">
    <property type="entry name" value="BRI3"/>
</dbReference>
<keyword evidence="6" id="KW-1133">Transmembrane helix</keyword>
<reference evidence="14" key="3">
    <citation type="submission" date="2020-05" db="UniProtKB">
        <authorList>
            <consortium name="EnsemblMetazoa"/>
        </authorList>
    </citation>
    <scope>IDENTIFICATION</scope>
    <source>
        <strain evidence="14">USDA</strain>
    </source>
</reference>
<evidence type="ECO:0000256" key="1">
    <source>
        <dbReference type="ARBA" id="ARBA00004155"/>
    </source>
</evidence>
<dbReference type="AlphaFoldDB" id="E0VYU3"/>
<dbReference type="EnsemblMetazoa" id="PHUM519400-RA">
    <property type="protein sequence ID" value="PHUM519400-PA"/>
    <property type="gene ID" value="PHUM519400"/>
</dbReference>
<protein>
    <recommendedName>
        <fullName evidence="9">Membrane protein BRI3</fullName>
    </recommendedName>
    <alternativeName>
        <fullName evidence="10">Brain protein I3</fullName>
    </alternativeName>
</protein>
<sequence length="113" mass="12434">MTDVNNFEKPFPSAPPPYSAYPTEVQQYGFQTPVTQQPNYTPQQYIPTPTFIQPSPVNQTVVIMGGCPSCRTGTLESDFTCCGILCAIFCFPIGILCCLCMKQKKCNQCGATF</sequence>
<keyword evidence="15" id="KW-1185">Reference proteome</keyword>
<comment type="similarity">
    <text evidence="3">Belongs to the BRI3 family.</text>
</comment>
<feature type="region of interest" description="Disordered" evidence="12">
    <location>
        <begin position="1"/>
        <end position="20"/>
    </location>
</feature>
<evidence type="ECO:0000256" key="2">
    <source>
        <dbReference type="ARBA" id="ARBA00004556"/>
    </source>
</evidence>
<dbReference type="VEuPathDB" id="VectorBase:PHUM519400"/>
<dbReference type="InParanoid" id="E0VYU3"/>
<keyword evidence="5" id="KW-0812">Transmembrane</keyword>
<comment type="subcellular location">
    <subcellularLocation>
        <location evidence="2">Cytoplasm</location>
        <location evidence="2">Perinuclear region</location>
    </subcellularLocation>
    <subcellularLocation>
        <location evidence="1">Lysosome membrane</location>
        <topology evidence="1">Multi-pass membrane protein</topology>
    </subcellularLocation>
</comment>
<dbReference type="OMA" id="NCGAMFG"/>
<evidence type="ECO:0000256" key="11">
    <source>
        <dbReference type="ARBA" id="ARBA00046593"/>
    </source>
</evidence>
<evidence type="ECO:0000256" key="3">
    <source>
        <dbReference type="ARBA" id="ARBA00008090"/>
    </source>
</evidence>
<keyword evidence="4" id="KW-0963">Cytoplasm</keyword>
<name>E0VYU3_PEDHC</name>
<evidence type="ECO:0000256" key="9">
    <source>
        <dbReference type="ARBA" id="ARBA00035284"/>
    </source>
</evidence>
<dbReference type="Proteomes" id="UP000009046">
    <property type="component" value="Unassembled WGS sequence"/>
</dbReference>
<accession>E0VYU3</accession>
<evidence type="ECO:0000313" key="14">
    <source>
        <dbReference type="EnsemblMetazoa" id="PHUM519400-PA"/>
    </source>
</evidence>
<reference evidence="13" key="1">
    <citation type="submission" date="2007-04" db="EMBL/GenBank/DDBJ databases">
        <title>Annotation of Pediculus humanus corporis strain USDA.</title>
        <authorList>
            <person name="Kirkness E."/>
            <person name="Hannick L."/>
            <person name="Hass B."/>
            <person name="Bruggner R."/>
            <person name="Lawson D."/>
            <person name="Bidwell S."/>
            <person name="Joardar V."/>
            <person name="Caler E."/>
            <person name="Walenz B."/>
            <person name="Inman J."/>
            <person name="Schobel S."/>
            <person name="Galinsky K."/>
            <person name="Amedeo P."/>
            <person name="Strausberg R."/>
        </authorList>
    </citation>
    <scope>NUCLEOTIDE SEQUENCE</scope>
    <source>
        <strain evidence="13">USDA</strain>
    </source>
</reference>
<proteinExistence type="inferred from homology"/>
<dbReference type="RefSeq" id="XP_002431287.1">
    <property type="nucleotide sequence ID" value="XM_002431242.1"/>
</dbReference>
<dbReference type="CTD" id="8233272"/>
<reference evidence="13" key="2">
    <citation type="submission" date="2007-04" db="EMBL/GenBank/DDBJ databases">
        <title>The genome of the human body louse.</title>
        <authorList>
            <consortium name="The Human Body Louse Genome Consortium"/>
            <person name="Kirkness E."/>
            <person name="Walenz B."/>
            <person name="Hass B."/>
            <person name="Bruggner R."/>
            <person name="Strausberg R."/>
        </authorList>
    </citation>
    <scope>NUCLEOTIDE SEQUENCE</scope>
    <source>
        <strain evidence="13">USDA</strain>
    </source>
</reference>
<evidence type="ECO:0000256" key="12">
    <source>
        <dbReference type="SAM" id="MobiDB-lite"/>
    </source>
</evidence>
<dbReference type="PANTHER" id="PTHR13551:SF1">
    <property type="entry name" value="MEMBRANE PROTEIN BRI3"/>
    <property type="match status" value="1"/>
</dbReference>
<dbReference type="KEGG" id="phu:Phum_PHUM519400"/>
<dbReference type="EMBL" id="DS235848">
    <property type="protein sequence ID" value="EEB18549.1"/>
    <property type="molecule type" value="Genomic_DNA"/>
</dbReference>
<dbReference type="Pfam" id="PF10164">
    <property type="entry name" value="BRI3"/>
    <property type="match status" value="1"/>
</dbReference>
<evidence type="ECO:0000313" key="13">
    <source>
        <dbReference type="EMBL" id="EEB18549.1"/>
    </source>
</evidence>
<dbReference type="GO" id="GO:0005765">
    <property type="term" value="C:lysosomal membrane"/>
    <property type="evidence" value="ECO:0007669"/>
    <property type="project" value="UniProtKB-SubCell"/>
</dbReference>
<gene>
    <name evidence="14" type="primary">8233272</name>
    <name evidence="13" type="ORF">Phum_PHUM519400</name>
</gene>
<dbReference type="GeneID" id="8233272"/>
<evidence type="ECO:0000313" key="15">
    <source>
        <dbReference type="Proteomes" id="UP000009046"/>
    </source>
</evidence>
<evidence type="ECO:0000256" key="7">
    <source>
        <dbReference type="ARBA" id="ARBA00023136"/>
    </source>
</evidence>
<dbReference type="FunCoup" id="E0VYU3">
    <property type="interactions" value="6"/>
</dbReference>
<dbReference type="PANTHER" id="PTHR13551">
    <property type="entry name" value="BRAIN PROTEIN I3"/>
    <property type="match status" value="1"/>
</dbReference>
<evidence type="ECO:0000256" key="5">
    <source>
        <dbReference type="ARBA" id="ARBA00022692"/>
    </source>
</evidence>
<dbReference type="GO" id="GO:0048471">
    <property type="term" value="C:perinuclear region of cytoplasm"/>
    <property type="evidence" value="ECO:0007669"/>
    <property type="project" value="UniProtKB-SubCell"/>
</dbReference>
<evidence type="ECO:0000256" key="4">
    <source>
        <dbReference type="ARBA" id="ARBA00022490"/>
    </source>
</evidence>
<evidence type="ECO:0000256" key="8">
    <source>
        <dbReference type="ARBA" id="ARBA00023228"/>
    </source>
</evidence>
<dbReference type="HOGENOM" id="CLU_138141_0_0_1"/>
<dbReference type="eggNOG" id="KOG4517">
    <property type="taxonomic scope" value="Eukaryota"/>
</dbReference>
<keyword evidence="7" id="KW-0472">Membrane</keyword>
<keyword evidence="8" id="KW-0458">Lysosome</keyword>
<evidence type="ECO:0000256" key="6">
    <source>
        <dbReference type="ARBA" id="ARBA00022989"/>
    </source>
</evidence>
<comment type="subunit">
    <text evidence="11">Interacts with BRI3BP. Interacts with MGAT1 and IFITM3.</text>
</comment>